<dbReference type="OrthoDB" id="1171930at2759"/>
<sequence length="112" mass="12512">MWSPKLCKSKKKNETNHPESPDPRAQRSSSVPNLAIAAGKKLHLGGLHISQHGTKEKMSSRRSQIRTNSRYKTLVTRIQCIAERRERSKPRPSGPQKGIRNSNVSACVNSGR</sequence>
<gene>
    <name evidence="2" type="ORF">D8674_002567</name>
</gene>
<feature type="region of interest" description="Disordered" evidence="1">
    <location>
        <begin position="1"/>
        <end position="33"/>
    </location>
</feature>
<comment type="caution">
    <text evidence="2">The sequence shown here is derived from an EMBL/GenBank/DDBJ whole genome shotgun (WGS) entry which is preliminary data.</text>
</comment>
<feature type="compositionally biased region" description="Basic and acidic residues" evidence="1">
    <location>
        <begin position="12"/>
        <end position="25"/>
    </location>
</feature>
<reference evidence="2 3" key="1">
    <citation type="submission" date="2019-09" db="EMBL/GenBank/DDBJ databases">
        <authorList>
            <person name="Ou C."/>
        </authorList>
    </citation>
    <scope>NUCLEOTIDE SEQUENCE [LARGE SCALE GENOMIC DNA]</scope>
    <source>
        <strain evidence="2">S2</strain>
        <tissue evidence="2">Leaf</tissue>
    </source>
</reference>
<evidence type="ECO:0000256" key="1">
    <source>
        <dbReference type="SAM" id="MobiDB-lite"/>
    </source>
</evidence>
<feature type="region of interest" description="Disordered" evidence="1">
    <location>
        <begin position="82"/>
        <end position="112"/>
    </location>
</feature>
<dbReference type="EMBL" id="SMOL01000695">
    <property type="protein sequence ID" value="KAB2601562.1"/>
    <property type="molecule type" value="Genomic_DNA"/>
</dbReference>
<organism evidence="2 3">
    <name type="scientific">Pyrus ussuriensis x Pyrus communis</name>
    <dbReference type="NCBI Taxonomy" id="2448454"/>
    <lineage>
        <taxon>Eukaryota</taxon>
        <taxon>Viridiplantae</taxon>
        <taxon>Streptophyta</taxon>
        <taxon>Embryophyta</taxon>
        <taxon>Tracheophyta</taxon>
        <taxon>Spermatophyta</taxon>
        <taxon>Magnoliopsida</taxon>
        <taxon>eudicotyledons</taxon>
        <taxon>Gunneridae</taxon>
        <taxon>Pentapetalae</taxon>
        <taxon>rosids</taxon>
        <taxon>fabids</taxon>
        <taxon>Rosales</taxon>
        <taxon>Rosaceae</taxon>
        <taxon>Amygdaloideae</taxon>
        <taxon>Maleae</taxon>
        <taxon>Pyrus</taxon>
    </lineage>
</organism>
<accession>A0A5N5FK34</accession>
<feature type="compositionally biased region" description="Polar residues" evidence="1">
    <location>
        <begin position="99"/>
        <end position="112"/>
    </location>
</feature>
<proteinExistence type="predicted"/>
<evidence type="ECO:0000313" key="3">
    <source>
        <dbReference type="Proteomes" id="UP000327157"/>
    </source>
</evidence>
<keyword evidence="3" id="KW-1185">Reference proteome</keyword>
<reference evidence="2 3" key="3">
    <citation type="submission" date="2019-11" db="EMBL/GenBank/DDBJ databases">
        <title>A de novo genome assembly of a pear dwarfing rootstock.</title>
        <authorList>
            <person name="Wang F."/>
            <person name="Wang J."/>
            <person name="Li S."/>
            <person name="Zhang Y."/>
            <person name="Fang M."/>
            <person name="Ma L."/>
            <person name="Zhao Y."/>
            <person name="Jiang S."/>
        </authorList>
    </citation>
    <scope>NUCLEOTIDE SEQUENCE [LARGE SCALE GENOMIC DNA]</scope>
    <source>
        <strain evidence="2">S2</strain>
        <tissue evidence="2">Leaf</tissue>
    </source>
</reference>
<protein>
    <submittedName>
        <fullName evidence="2">Uncharacterized protein</fullName>
    </submittedName>
</protein>
<name>A0A5N5FK34_9ROSA</name>
<reference evidence="3" key="2">
    <citation type="submission" date="2019-10" db="EMBL/GenBank/DDBJ databases">
        <title>A de novo genome assembly of a pear dwarfing rootstock.</title>
        <authorList>
            <person name="Wang F."/>
            <person name="Wang J."/>
            <person name="Li S."/>
            <person name="Zhang Y."/>
            <person name="Fang M."/>
            <person name="Ma L."/>
            <person name="Zhao Y."/>
            <person name="Jiang S."/>
        </authorList>
    </citation>
    <scope>NUCLEOTIDE SEQUENCE [LARGE SCALE GENOMIC DNA]</scope>
</reference>
<evidence type="ECO:0000313" key="2">
    <source>
        <dbReference type="EMBL" id="KAB2601562.1"/>
    </source>
</evidence>
<dbReference type="Proteomes" id="UP000327157">
    <property type="component" value="Chromosome 10"/>
</dbReference>
<dbReference type="AlphaFoldDB" id="A0A5N5FK34"/>